<dbReference type="AlphaFoldDB" id="A0A420VE52"/>
<dbReference type="EMBL" id="AZRV01000032">
    <property type="protein sequence ID" value="RKO61889.1"/>
    <property type="molecule type" value="Genomic_DNA"/>
</dbReference>
<reference evidence="7 8" key="1">
    <citation type="submission" date="2013-12" db="EMBL/GenBank/DDBJ databases">
        <title>Genome and proteome characterization of Caldibacillus debilis GB1 derived from a cellulolytic aero-tolerant co-culture.</title>
        <authorList>
            <person name="Wushke S.T."/>
            <person name="Zhang X."/>
            <person name="Fristensky B."/>
            <person name="Wilkins J.A."/>
            <person name="Levin D.B."/>
            <person name="Sparling R."/>
        </authorList>
    </citation>
    <scope>NUCLEOTIDE SEQUENCE [LARGE SCALE GENOMIC DNA]</scope>
    <source>
        <strain evidence="7 8">GB1</strain>
    </source>
</reference>
<proteinExistence type="inferred from homology"/>
<keyword evidence="3 6" id="KW-0815">Transposition</keyword>
<evidence type="ECO:0000256" key="6">
    <source>
        <dbReference type="RuleBase" id="RU365089"/>
    </source>
</evidence>
<keyword evidence="8" id="KW-1185">Reference proteome</keyword>
<organism evidence="7 8">
    <name type="scientific">Caldibacillus debilis GB1</name>
    <dbReference type="NCBI Taxonomy" id="1339248"/>
    <lineage>
        <taxon>Bacteria</taxon>
        <taxon>Bacillati</taxon>
        <taxon>Bacillota</taxon>
        <taxon>Bacilli</taxon>
        <taxon>Bacillales</taxon>
        <taxon>Bacillaceae</taxon>
        <taxon>Caldibacillus</taxon>
    </lineage>
</organism>
<dbReference type="GO" id="GO:0003677">
    <property type="term" value="F:DNA binding"/>
    <property type="evidence" value="ECO:0007669"/>
    <property type="project" value="UniProtKB-UniRule"/>
</dbReference>
<dbReference type="InterPro" id="IPR001207">
    <property type="entry name" value="Transposase_mutator"/>
</dbReference>
<evidence type="ECO:0000313" key="7">
    <source>
        <dbReference type="EMBL" id="RKO61889.1"/>
    </source>
</evidence>
<dbReference type="PROSITE" id="PS01007">
    <property type="entry name" value="TRANSPOSASE_MUTATOR"/>
    <property type="match status" value="1"/>
</dbReference>
<evidence type="ECO:0000313" key="8">
    <source>
        <dbReference type="Proteomes" id="UP000286235"/>
    </source>
</evidence>
<dbReference type="GeneID" id="35805618"/>
<keyword evidence="4 6" id="KW-0238">DNA-binding</keyword>
<dbReference type="PANTHER" id="PTHR33217">
    <property type="entry name" value="TRANSPOSASE FOR INSERTION SEQUENCE ELEMENT IS1081"/>
    <property type="match status" value="1"/>
</dbReference>
<dbReference type="GO" id="GO:0004803">
    <property type="term" value="F:transposase activity"/>
    <property type="evidence" value="ECO:0007669"/>
    <property type="project" value="UniProtKB-UniRule"/>
</dbReference>
<name>A0A420VE52_9BACI</name>
<comment type="similarity">
    <text evidence="2 6">Belongs to the transposase mutator family.</text>
</comment>
<comment type="function">
    <text evidence="1 6">Required for the transposition of the insertion element.</text>
</comment>
<sequence>MARKRIITPEKKELIRNLISEYNITSAKDLQEALKDLLGDTIQNMLEAELDEHLGYEKYESTEEAKSNYRNGYTSKTLKSSVGQVEIDIPRDRNAEFEPKIVPRYKRDISEIENKIIAMYARGMSTREINEQIQEIYGFEVSAEMVSKITDKILPEIEEWQKRPLGEVYPIVFIDAIHFSVKNDGIVGKKAVYIVLAIDIEGQKDVIGIYVGENESSKFWLSVLNDLKNRGVKDILILCADALSGIKDAINAAFPNTEYQRCIVHQIRNTLKYVSDKDRKEFARDLKRIYTAPNEKAGYDQMLEVSEKWEKKYPAAMKSWKSNWDVICPFFKYSEELRKIMYTTNTIESLNSSYRRINKSRTVFPGDQSLLKSIYLATVKITSKWTMRYKNWGLILGQLQIMFEGRI</sequence>
<evidence type="ECO:0000256" key="4">
    <source>
        <dbReference type="ARBA" id="ARBA00023125"/>
    </source>
</evidence>
<dbReference type="SMR" id="A0A420VE52"/>
<gene>
    <name evidence="7" type="ORF">Cdeb_03389</name>
</gene>
<evidence type="ECO:0000256" key="5">
    <source>
        <dbReference type="ARBA" id="ARBA00023172"/>
    </source>
</evidence>
<dbReference type="NCBIfam" id="NF033543">
    <property type="entry name" value="transpos_IS256"/>
    <property type="match status" value="1"/>
</dbReference>
<protein>
    <recommendedName>
        <fullName evidence="6">Mutator family transposase</fullName>
    </recommendedName>
</protein>
<dbReference type="Proteomes" id="UP000286235">
    <property type="component" value="Unassembled WGS sequence"/>
</dbReference>
<keyword evidence="5 6" id="KW-0233">DNA recombination</keyword>
<evidence type="ECO:0000256" key="1">
    <source>
        <dbReference type="ARBA" id="ARBA00002190"/>
    </source>
</evidence>
<accession>A0A420VE52</accession>
<comment type="caution">
    <text evidence="7">The sequence shown here is derived from an EMBL/GenBank/DDBJ whole genome shotgun (WGS) entry which is preliminary data.</text>
</comment>
<evidence type="ECO:0000256" key="2">
    <source>
        <dbReference type="ARBA" id="ARBA00010961"/>
    </source>
</evidence>
<keyword evidence="6" id="KW-0814">Transposable element</keyword>
<dbReference type="GO" id="GO:0006313">
    <property type="term" value="P:DNA transposition"/>
    <property type="evidence" value="ECO:0007669"/>
    <property type="project" value="UniProtKB-UniRule"/>
</dbReference>
<dbReference type="RefSeq" id="WP_003512622.1">
    <property type="nucleotide sequence ID" value="NZ_AZRV01000032.1"/>
</dbReference>
<dbReference type="PANTHER" id="PTHR33217:SF8">
    <property type="entry name" value="MUTATOR FAMILY TRANSPOSASE"/>
    <property type="match status" value="1"/>
</dbReference>
<evidence type="ECO:0000256" key="3">
    <source>
        <dbReference type="ARBA" id="ARBA00022578"/>
    </source>
</evidence>
<dbReference type="Pfam" id="PF00872">
    <property type="entry name" value="Transposase_mut"/>
    <property type="match status" value="1"/>
</dbReference>